<dbReference type="EMBL" id="WUAV01000006">
    <property type="protein sequence ID" value="KAF1746192.1"/>
    <property type="molecule type" value="Genomic_DNA"/>
</dbReference>
<protein>
    <submittedName>
        <fullName evidence="1">Uncharacterized protein</fullName>
    </submittedName>
</protein>
<evidence type="ECO:0000313" key="1">
    <source>
        <dbReference type="EMBL" id="KAF1746192.1"/>
    </source>
</evidence>
<organism evidence="1 2">
    <name type="scientific">Caenorhabditis remanei</name>
    <name type="common">Caenorhabditis vulgaris</name>
    <dbReference type="NCBI Taxonomy" id="31234"/>
    <lineage>
        <taxon>Eukaryota</taxon>
        <taxon>Metazoa</taxon>
        <taxon>Ecdysozoa</taxon>
        <taxon>Nematoda</taxon>
        <taxon>Chromadorea</taxon>
        <taxon>Rhabditida</taxon>
        <taxon>Rhabditina</taxon>
        <taxon>Rhabditomorpha</taxon>
        <taxon>Rhabditoidea</taxon>
        <taxon>Rhabditidae</taxon>
        <taxon>Peloderinae</taxon>
        <taxon>Caenorhabditis</taxon>
    </lineage>
</organism>
<gene>
    <name evidence="1" type="ORF">GCK72_022645</name>
</gene>
<dbReference type="Proteomes" id="UP000483820">
    <property type="component" value="Chromosome X"/>
</dbReference>
<dbReference type="AlphaFoldDB" id="A0A6A5FUF9"/>
<dbReference type="SUPFAM" id="SSF50969">
    <property type="entry name" value="YVTN repeat-like/Quinoprotein amine dehydrogenase"/>
    <property type="match status" value="1"/>
</dbReference>
<evidence type="ECO:0000313" key="2">
    <source>
        <dbReference type="Proteomes" id="UP000483820"/>
    </source>
</evidence>
<sequence>MTCRIDCSDPIDVALIDKESVAVLFKNSVSIYSTTTSSLLESHRVDEGVNTVYAEKNNVYIVGEEPVVYKIDTNQSTLRQTNPLAGITQWKCNDFNKLEKVLLLHPKRSGVFTKSILLYDVKTDSVVRELKTNVTSSLSNFRKERYEIMTSGLNGNWSVYDLRGSLNKAVYTYSLKGSIVKQGYKTNMSYCETFDKDVHRLYTWNGETQPSERWAFDEKQWFLGIIDGNNASEGFVIHGSYKNSQLVLTDVKNIAQQKCTSFHKYGVKSPNQTMFDILPGNVLATGCSTGVMMQSAKFNVDNFKSHSEKQREACRKAKSRLTDDKEIKELRKTIDRYEAAGKRDEDINVYDNDVTKEKFDIGKLMGTGSMGSVFKCRSKKKRQRICSQVHHQPNKHIVQKV</sequence>
<name>A0A6A5FUF9_CAERE</name>
<dbReference type="RefSeq" id="XP_053578526.1">
    <property type="nucleotide sequence ID" value="XM_053734960.1"/>
</dbReference>
<dbReference type="CTD" id="9799034"/>
<dbReference type="KEGG" id="crq:GCK72_022645"/>
<reference evidence="1 2" key="1">
    <citation type="submission" date="2019-12" db="EMBL/GenBank/DDBJ databases">
        <title>Chromosome-level assembly of the Caenorhabditis remanei genome.</title>
        <authorList>
            <person name="Teterina A.A."/>
            <person name="Willis J.H."/>
            <person name="Phillips P.C."/>
        </authorList>
    </citation>
    <scope>NUCLEOTIDE SEQUENCE [LARGE SCALE GENOMIC DNA]</scope>
    <source>
        <strain evidence="1 2">PX506</strain>
        <tissue evidence="1">Whole organism</tissue>
    </source>
</reference>
<accession>A0A6A5FUF9</accession>
<dbReference type="InterPro" id="IPR011044">
    <property type="entry name" value="Quino_amine_DH_bsu"/>
</dbReference>
<comment type="caution">
    <text evidence="1">The sequence shown here is derived from an EMBL/GenBank/DDBJ whole genome shotgun (WGS) entry which is preliminary data.</text>
</comment>
<dbReference type="GeneID" id="9799034"/>
<proteinExistence type="predicted"/>